<proteinExistence type="predicted"/>
<evidence type="ECO:0000313" key="3">
    <source>
        <dbReference type="Proteomes" id="UP001178148"/>
    </source>
</evidence>
<dbReference type="Proteomes" id="UP001178148">
    <property type="component" value="Unassembled WGS sequence"/>
</dbReference>
<protein>
    <submittedName>
        <fullName evidence="2">Uncharacterized protein</fullName>
    </submittedName>
</protein>
<dbReference type="AlphaFoldDB" id="A0AA90SWV0"/>
<accession>A0AA90SWV0</accession>
<evidence type="ECO:0000256" key="1">
    <source>
        <dbReference type="SAM" id="SignalP"/>
    </source>
</evidence>
<sequence>MKLLKTILSFYCIVFSLHSFAENTRVIAIYVSNHNIYLTYGDPQEKERIVSVQGGTSNSPMLSKDVASWATNDSPPAVLTVILQSLKDTDEFRRIKDDLKSKKPENVEVLIAAAGHNDTDILNREAVRKLLGGNKILYGELSENPDIKILLDKEGLTKSEGHTELFRLIMSEQFSFEFERGKVRSRPDSDFMTFVAQNGLLPVEDGLWITTYAIVHSNNNDGRRQELHGTLPTPMKERGLGGMFQLGKVAVTSNILPAIIMAYAAYHETYQLKNKLGDPALTPADTVKRLTERKLGYVNFGEFISELHCSGSLSTNSARDPIHALALGGAQNKISSISAEYSEKKVGAFYKSTIETVKADAITKFLHAMWKSGKTLKNGCLGILVGEYSDVLFGGEKTISLGKYLNNDDFVDRFIKGFGDSNLKITSLDGIDKQREAVRSYFNDGDGYLSVIPQKDLLGMLHRYGSSCIKF</sequence>
<evidence type="ECO:0000313" key="2">
    <source>
        <dbReference type="EMBL" id="MDP0588028.1"/>
    </source>
</evidence>
<comment type="caution">
    <text evidence="2">The sequence shown here is derived from an EMBL/GenBank/DDBJ whole genome shotgun (WGS) entry which is preliminary data.</text>
</comment>
<keyword evidence="3" id="KW-1185">Reference proteome</keyword>
<keyword evidence="1" id="KW-0732">Signal</keyword>
<feature type="chain" id="PRO_5041717760" evidence="1">
    <location>
        <begin position="22"/>
        <end position="471"/>
    </location>
</feature>
<name>A0AA90SWV0_9GAMM</name>
<reference evidence="2 3" key="1">
    <citation type="journal article" date="2023" name="bioRxiv">
        <title>An intranuclear bacterial parasite of deep-sea mussels expresses apoptosis inhibitors acquired from its host.</title>
        <authorList>
            <person name="Gonzalez Porras M.A."/>
            <person name="Assie A."/>
            <person name="Tietjen M."/>
            <person name="Violette M."/>
            <person name="Kleiner M."/>
            <person name="Gruber-Vodicka H."/>
            <person name="Dubilier N."/>
            <person name="Leisch N."/>
        </authorList>
    </citation>
    <scope>NUCLEOTIDE SEQUENCE [LARGE SCALE GENOMIC DNA]</scope>
    <source>
        <strain evidence="2">IAP13</strain>
    </source>
</reference>
<gene>
    <name evidence="2" type="ORF">QS748_02000</name>
</gene>
<dbReference type="EMBL" id="JASXSV010000002">
    <property type="protein sequence ID" value="MDP0588028.1"/>
    <property type="molecule type" value="Genomic_DNA"/>
</dbReference>
<feature type="signal peptide" evidence="1">
    <location>
        <begin position="1"/>
        <end position="21"/>
    </location>
</feature>
<organism evidence="2 3">
    <name type="scientific">Candidatus Endonucleibacter bathymodioli</name>
    <dbReference type="NCBI Taxonomy" id="539814"/>
    <lineage>
        <taxon>Bacteria</taxon>
        <taxon>Pseudomonadati</taxon>
        <taxon>Pseudomonadota</taxon>
        <taxon>Gammaproteobacteria</taxon>
        <taxon>Oceanospirillales</taxon>
        <taxon>Endozoicomonadaceae</taxon>
        <taxon>Candidatus Endonucleibacter</taxon>
    </lineage>
</organism>